<sequence length="294" mass="32090">MLPHLHLHLEPQQRKRLQVGLTPAEHRRDPAAFFAAHDVGNRGRLPVSADDLRSFIRQMHEEQRREGVDHVELRLSPRRFVWDGMPLAAFLRVAHTTMESLERPSVRGILLINRDSDEEFVRACTGALADLPATFVGIDLAGDESRYDDTAPFRGLFRAARESGLGVTVHAGEFGHLDGVWRALDELGAQRLGHAVAAARSPSLLKRLGNDGVLVEVSISSNLALGAVDAAHAHPVRTFLDAGVPVCFNTDVPLESGATLPEEMASAARLLHLSVAEVTAVQRKAAAFVFRRPG</sequence>
<keyword evidence="6" id="KW-0862">Zinc</keyword>
<keyword evidence="9" id="KW-1185">Reference proteome</keyword>
<evidence type="ECO:0000256" key="5">
    <source>
        <dbReference type="ARBA" id="ARBA00022801"/>
    </source>
</evidence>
<evidence type="ECO:0000313" key="8">
    <source>
        <dbReference type="EMBL" id="RQW90902.1"/>
    </source>
</evidence>
<protein>
    <recommendedName>
        <fullName evidence="3">adenosine deaminase</fullName>
        <ecNumber evidence="3">3.5.4.4</ecNumber>
    </recommendedName>
</protein>
<dbReference type="InterPro" id="IPR032466">
    <property type="entry name" value="Metal_Hydrolase"/>
</dbReference>
<dbReference type="EMBL" id="QGTA01000213">
    <property type="protein sequence ID" value="RQW90902.1"/>
    <property type="molecule type" value="Genomic_DNA"/>
</dbReference>
<dbReference type="Pfam" id="PF00962">
    <property type="entry name" value="A_deaminase"/>
    <property type="match status" value="1"/>
</dbReference>
<accession>A0ABX9Y3G5</accession>
<dbReference type="EC" id="3.5.4.4" evidence="3"/>
<proteinExistence type="inferred from homology"/>
<dbReference type="SUPFAM" id="SSF51556">
    <property type="entry name" value="Metallo-dependent hydrolases"/>
    <property type="match status" value="1"/>
</dbReference>
<evidence type="ECO:0000313" key="9">
    <source>
        <dbReference type="Proteomes" id="UP000274694"/>
    </source>
</evidence>
<evidence type="ECO:0000256" key="6">
    <source>
        <dbReference type="ARBA" id="ARBA00022833"/>
    </source>
</evidence>
<dbReference type="PANTHER" id="PTHR11409:SF43">
    <property type="entry name" value="ADENOSINE DEAMINASE"/>
    <property type="match status" value="1"/>
</dbReference>
<dbReference type="InterPro" id="IPR006330">
    <property type="entry name" value="Ado/ade_deaminase"/>
</dbReference>
<dbReference type="Proteomes" id="UP000274694">
    <property type="component" value="Unassembled WGS sequence"/>
</dbReference>
<gene>
    <name evidence="8" type="ORF">DLJ60_19020</name>
</gene>
<name>A0ABX9Y3G5_MICCH</name>
<reference evidence="8 9" key="1">
    <citation type="submission" date="2018-05" db="EMBL/GenBank/DDBJ databases">
        <title>Micromonospora from Atacama Desert.</title>
        <authorList>
            <person name="Carro L."/>
            <person name="Goodfellow M."/>
            <person name="Klenk H.-P."/>
        </authorList>
    </citation>
    <scope>NUCLEOTIDE SEQUENCE [LARGE SCALE GENOMIC DNA]</scope>
    <source>
        <strain evidence="8 9">LB41</strain>
    </source>
</reference>
<keyword evidence="5" id="KW-0378">Hydrolase</keyword>
<comment type="cofactor">
    <cofactor evidence="1">
        <name>Zn(2+)</name>
        <dbReference type="ChEBI" id="CHEBI:29105"/>
    </cofactor>
</comment>
<dbReference type="Gene3D" id="3.20.20.140">
    <property type="entry name" value="Metal-dependent hydrolases"/>
    <property type="match status" value="1"/>
</dbReference>
<dbReference type="InterPro" id="IPR001365">
    <property type="entry name" value="A_deaminase_dom"/>
</dbReference>
<evidence type="ECO:0000259" key="7">
    <source>
        <dbReference type="Pfam" id="PF00962"/>
    </source>
</evidence>
<keyword evidence="4" id="KW-0479">Metal-binding</keyword>
<dbReference type="PANTHER" id="PTHR11409">
    <property type="entry name" value="ADENOSINE DEAMINASE"/>
    <property type="match status" value="1"/>
</dbReference>
<evidence type="ECO:0000256" key="1">
    <source>
        <dbReference type="ARBA" id="ARBA00001947"/>
    </source>
</evidence>
<evidence type="ECO:0000256" key="2">
    <source>
        <dbReference type="ARBA" id="ARBA00006676"/>
    </source>
</evidence>
<evidence type="ECO:0000256" key="4">
    <source>
        <dbReference type="ARBA" id="ARBA00022723"/>
    </source>
</evidence>
<comment type="caution">
    <text evidence="8">The sequence shown here is derived from an EMBL/GenBank/DDBJ whole genome shotgun (WGS) entry which is preliminary data.</text>
</comment>
<organism evidence="8 9">
    <name type="scientific">Micromonospora chalcea</name>
    <dbReference type="NCBI Taxonomy" id="1874"/>
    <lineage>
        <taxon>Bacteria</taxon>
        <taxon>Bacillati</taxon>
        <taxon>Actinomycetota</taxon>
        <taxon>Actinomycetes</taxon>
        <taxon>Micromonosporales</taxon>
        <taxon>Micromonosporaceae</taxon>
        <taxon>Micromonospora</taxon>
    </lineage>
</organism>
<dbReference type="RefSeq" id="WP_064447796.1">
    <property type="nucleotide sequence ID" value="NZ_CBDRIC010000001.1"/>
</dbReference>
<comment type="similarity">
    <text evidence="2">Belongs to the metallo-dependent hydrolases superfamily. Adenosine and AMP deaminases family.</text>
</comment>
<evidence type="ECO:0000256" key="3">
    <source>
        <dbReference type="ARBA" id="ARBA00012784"/>
    </source>
</evidence>
<feature type="domain" description="Adenosine deaminase" evidence="7">
    <location>
        <begin position="21"/>
        <end position="286"/>
    </location>
</feature>